<feature type="region of interest" description="Disordered" evidence="3">
    <location>
        <begin position="1"/>
        <end position="120"/>
    </location>
</feature>
<keyword evidence="2" id="KW-0677">Repeat</keyword>
<dbReference type="GO" id="GO:0043161">
    <property type="term" value="P:proteasome-mediated ubiquitin-dependent protein catabolic process"/>
    <property type="evidence" value="ECO:0007669"/>
    <property type="project" value="TreeGrafter"/>
</dbReference>
<proteinExistence type="predicted"/>
<dbReference type="InterPro" id="IPR051350">
    <property type="entry name" value="WD_repeat-ST_regulator"/>
</dbReference>
<sequence length="221" mass="22834">MHHPESSGIGGGGEGEVLVDSAIAVHDATTPSDTLSSSSSSGVPPTTTSQPPPFLPPLFLPTPSPLSSNGFTAPPPQSSLSQPQPATNGFSKGKETNGFANNAISSSSASPAPSASRGVSRVYLPGNTVYEDSNIDREEFVRLAIQIFKDIGYSETASTLEAESGYSLEAPLVAEFRQAVLSGEWTKVSDMLPSLGVGCKIPRQPATLPRTPGTAFNESSA</sequence>
<feature type="compositionally biased region" description="Low complexity" evidence="3">
    <location>
        <begin position="100"/>
        <end position="116"/>
    </location>
</feature>
<dbReference type="PANTHER" id="PTHR22838:SF0">
    <property type="entry name" value="WD REPEAT-CONTAINING PROTEIN 26"/>
    <property type="match status" value="1"/>
</dbReference>
<keyword evidence="5" id="KW-1185">Reference proteome</keyword>
<feature type="compositionally biased region" description="Pro residues" evidence="3">
    <location>
        <begin position="50"/>
        <end position="64"/>
    </location>
</feature>
<dbReference type="HOGENOM" id="CLU_1251480_0_0_1"/>
<dbReference type="EMBL" id="KN823005">
    <property type="protein sequence ID" value="KIO27657.1"/>
    <property type="molecule type" value="Genomic_DNA"/>
</dbReference>
<dbReference type="Proteomes" id="UP000054248">
    <property type="component" value="Unassembled WGS sequence"/>
</dbReference>
<dbReference type="STRING" id="1051891.A0A0C3M1Q7"/>
<dbReference type="OrthoDB" id="972532at2759"/>
<gene>
    <name evidence="4" type="ORF">M407DRAFT_23088</name>
</gene>
<evidence type="ECO:0008006" key="6">
    <source>
        <dbReference type="Google" id="ProtNLM"/>
    </source>
</evidence>
<keyword evidence="1" id="KW-0853">WD repeat</keyword>
<accession>A0A0C3M1Q7</accession>
<evidence type="ECO:0000256" key="3">
    <source>
        <dbReference type="SAM" id="MobiDB-lite"/>
    </source>
</evidence>
<evidence type="ECO:0000313" key="5">
    <source>
        <dbReference type="Proteomes" id="UP000054248"/>
    </source>
</evidence>
<reference evidence="5" key="2">
    <citation type="submission" date="2015-01" db="EMBL/GenBank/DDBJ databases">
        <title>Evolutionary Origins and Diversification of the Mycorrhizal Mutualists.</title>
        <authorList>
            <consortium name="DOE Joint Genome Institute"/>
            <consortium name="Mycorrhizal Genomics Consortium"/>
            <person name="Kohler A."/>
            <person name="Kuo A."/>
            <person name="Nagy L.G."/>
            <person name="Floudas D."/>
            <person name="Copeland A."/>
            <person name="Barry K.W."/>
            <person name="Cichocki N."/>
            <person name="Veneault-Fourrey C."/>
            <person name="LaButti K."/>
            <person name="Lindquist E.A."/>
            <person name="Lipzen A."/>
            <person name="Lundell T."/>
            <person name="Morin E."/>
            <person name="Murat C."/>
            <person name="Riley R."/>
            <person name="Ohm R."/>
            <person name="Sun H."/>
            <person name="Tunlid A."/>
            <person name="Henrissat B."/>
            <person name="Grigoriev I.V."/>
            <person name="Hibbett D.S."/>
            <person name="Martin F."/>
        </authorList>
    </citation>
    <scope>NUCLEOTIDE SEQUENCE [LARGE SCALE GENOMIC DNA]</scope>
    <source>
        <strain evidence="5">MUT 4182</strain>
    </source>
</reference>
<dbReference type="AlphaFoldDB" id="A0A0C3M1Q7"/>
<name>A0A0C3M1Q7_9AGAM</name>
<dbReference type="GO" id="GO:0034657">
    <property type="term" value="C:GID complex"/>
    <property type="evidence" value="ECO:0007669"/>
    <property type="project" value="TreeGrafter"/>
</dbReference>
<dbReference type="Pfam" id="PF23627">
    <property type="entry name" value="LisH_WDR26"/>
    <property type="match status" value="1"/>
</dbReference>
<reference evidence="4 5" key="1">
    <citation type="submission" date="2014-04" db="EMBL/GenBank/DDBJ databases">
        <authorList>
            <consortium name="DOE Joint Genome Institute"/>
            <person name="Kuo A."/>
            <person name="Girlanda M."/>
            <person name="Perotto S."/>
            <person name="Kohler A."/>
            <person name="Nagy L.G."/>
            <person name="Floudas D."/>
            <person name="Copeland A."/>
            <person name="Barry K.W."/>
            <person name="Cichocki N."/>
            <person name="Veneault-Fourrey C."/>
            <person name="LaButti K."/>
            <person name="Lindquist E.A."/>
            <person name="Lipzen A."/>
            <person name="Lundell T."/>
            <person name="Morin E."/>
            <person name="Murat C."/>
            <person name="Sun H."/>
            <person name="Tunlid A."/>
            <person name="Henrissat B."/>
            <person name="Grigoriev I.V."/>
            <person name="Hibbett D.S."/>
            <person name="Martin F."/>
            <person name="Nordberg H.P."/>
            <person name="Cantor M.N."/>
            <person name="Hua S.X."/>
        </authorList>
    </citation>
    <scope>NUCLEOTIDE SEQUENCE [LARGE SCALE GENOMIC DNA]</scope>
    <source>
        <strain evidence="4 5">MUT 4182</strain>
    </source>
</reference>
<dbReference type="PANTHER" id="PTHR22838">
    <property type="entry name" value="WD REPEAT PROTEIN 26-RELATED"/>
    <property type="match status" value="1"/>
</dbReference>
<evidence type="ECO:0000256" key="1">
    <source>
        <dbReference type="ARBA" id="ARBA00022574"/>
    </source>
</evidence>
<protein>
    <recommendedName>
        <fullName evidence="6">LisH domain-containing protein</fullName>
    </recommendedName>
</protein>
<organism evidence="4 5">
    <name type="scientific">Tulasnella calospora MUT 4182</name>
    <dbReference type="NCBI Taxonomy" id="1051891"/>
    <lineage>
        <taxon>Eukaryota</taxon>
        <taxon>Fungi</taxon>
        <taxon>Dikarya</taxon>
        <taxon>Basidiomycota</taxon>
        <taxon>Agaricomycotina</taxon>
        <taxon>Agaricomycetes</taxon>
        <taxon>Cantharellales</taxon>
        <taxon>Tulasnellaceae</taxon>
        <taxon>Tulasnella</taxon>
    </lineage>
</organism>
<evidence type="ECO:0000256" key="2">
    <source>
        <dbReference type="ARBA" id="ARBA00022737"/>
    </source>
</evidence>
<evidence type="ECO:0000313" key="4">
    <source>
        <dbReference type="EMBL" id="KIO27657.1"/>
    </source>
</evidence>
<feature type="compositionally biased region" description="Low complexity" evidence="3">
    <location>
        <begin position="29"/>
        <end position="49"/>
    </location>
</feature>